<dbReference type="AlphaFoldDB" id="A0A7J7P5M1"/>
<dbReference type="Proteomes" id="UP000541444">
    <property type="component" value="Unassembled WGS sequence"/>
</dbReference>
<evidence type="ECO:0000313" key="3">
    <source>
        <dbReference type="EMBL" id="KAF6174478.1"/>
    </source>
</evidence>
<protein>
    <recommendedName>
        <fullName evidence="2">Apoptosis-antagonizing transcription factor C-terminal domain-containing protein</fullName>
    </recommendedName>
</protein>
<dbReference type="PANTHER" id="PTHR24095:SF14">
    <property type="entry name" value="ACETYL-COENZYME A SYNTHETASE 1"/>
    <property type="match status" value="1"/>
</dbReference>
<evidence type="ECO:0000256" key="1">
    <source>
        <dbReference type="SAM" id="MobiDB-lite"/>
    </source>
</evidence>
<dbReference type="GO" id="GO:0005634">
    <property type="term" value="C:nucleus"/>
    <property type="evidence" value="ECO:0007669"/>
    <property type="project" value="InterPro"/>
</dbReference>
<evidence type="ECO:0000313" key="4">
    <source>
        <dbReference type="Proteomes" id="UP000541444"/>
    </source>
</evidence>
<reference evidence="3 4" key="1">
    <citation type="journal article" date="2020" name="IScience">
        <title>Genome Sequencing of the Endangered Kingdonia uniflora (Circaeasteraceae, Ranunculales) Reveals Potential Mechanisms of Evolutionary Specialization.</title>
        <authorList>
            <person name="Sun Y."/>
            <person name="Deng T."/>
            <person name="Zhang A."/>
            <person name="Moore M.J."/>
            <person name="Landis J.B."/>
            <person name="Lin N."/>
            <person name="Zhang H."/>
            <person name="Zhang X."/>
            <person name="Huang J."/>
            <person name="Zhang X."/>
            <person name="Sun H."/>
            <person name="Wang H."/>
        </authorList>
    </citation>
    <scope>NUCLEOTIDE SEQUENCE [LARGE SCALE GENOMIC DNA]</scope>
    <source>
        <strain evidence="3">TB1705</strain>
        <tissue evidence="3">Leaf</tissue>
    </source>
</reference>
<comment type="caution">
    <text evidence="3">The sequence shown here is derived from an EMBL/GenBank/DDBJ whole genome shotgun (WGS) entry which is preliminary data.</text>
</comment>
<name>A0A7J7P5M1_9MAGN</name>
<organism evidence="3 4">
    <name type="scientific">Kingdonia uniflora</name>
    <dbReference type="NCBI Taxonomy" id="39325"/>
    <lineage>
        <taxon>Eukaryota</taxon>
        <taxon>Viridiplantae</taxon>
        <taxon>Streptophyta</taxon>
        <taxon>Embryophyta</taxon>
        <taxon>Tracheophyta</taxon>
        <taxon>Spermatophyta</taxon>
        <taxon>Magnoliopsida</taxon>
        <taxon>Ranunculales</taxon>
        <taxon>Circaeasteraceae</taxon>
        <taxon>Kingdonia</taxon>
    </lineage>
</organism>
<dbReference type="InterPro" id="IPR042099">
    <property type="entry name" value="ANL_N_sf"/>
</dbReference>
<accession>A0A7J7P5M1</accession>
<feature type="domain" description="Apoptosis-antagonizing transcription factor C-terminal" evidence="2">
    <location>
        <begin position="155"/>
        <end position="205"/>
    </location>
</feature>
<dbReference type="GO" id="GO:0006085">
    <property type="term" value="P:acetyl-CoA biosynthetic process"/>
    <property type="evidence" value="ECO:0007669"/>
    <property type="project" value="TreeGrafter"/>
</dbReference>
<dbReference type="GO" id="GO:0003987">
    <property type="term" value="F:acetate-CoA ligase activity"/>
    <property type="evidence" value="ECO:0007669"/>
    <property type="project" value="TreeGrafter"/>
</dbReference>
<sequence>MGNPFTSSMLGLINENVDEDEEIIDLFVGHHICICGDEENDGGDEEYPNLRDEEQDILKNLKSRKDEDIQKDKAINEANSDLITSSEQTINCLLEFKSRVARYMKDLSKRIKAMQLRRSAVGIIGADYDAACNKEIEEENMVDGDPELLDDFEFFHQLLKELLDSTVVTSDEALAKQQAKFNALKGQQNRKWKTVDRRASKGNEIEGECSGYLCIKNSWPETFHTLYGDHERYETTYFKPFPGYYLSGDGYSRDKDDYHWLTGRVDDVINVSGHHIGTAEVEYALVSHPQCAEATMVGVDHEIEVDPVVTWSDSFLVGHTRSDGTFPTVFVEEKVMSMPLLREEEVAHFLNFHEHIIAIGRALVLSGLQEIEEVEYEAIANIIFEEKSSVIGQRRVFFDECLIGTKIKVLPIFLKAYNELMALPILGFVTTFEGERGVGSREGKLGGEGREAKARSGKDEGGSHLRGEEGMGNRVEEGARAEHAKILDKAKAEINRINIDSLKHTEEEVPEVPALTLSEGTILEEVLDDLTPGLPAKDASITPLPDNRNS</sequence>
<dbReference type="InterPro" id="IPR045851">
    <property type="entry name" value="AMP-bd_C_sf"/>
</dbReference>
<dbReference type="SUPFAM" id="SSF56801">
    <property type="entry name" value="Acetyl-CoA synthetase-like"/>
    <property type="match status" value="1"/>
</dbReference>
<dbReference type="Pfam" id="PF08164">
    <property type="entry name" value="TRAUB"/>
    <property type="match status" value="1"/>
</dbReference>
<gene>
    <name evidence="3" type="ORF">GIB67_004672</name>
</gene>
<dbReference type="EMBL" id="JACGCM010000262">
    <property type="protein sequence ID" value="KAF6174478.1"/>
    <property type="molecule type" value="Genomic_DNA"/>
</dbReference>
<dbReference type="PANTHER" id="PTHR24095">
    <property type="entry name" value="ACETYL-COENZYME A SYNTHETASE"/>
    <property type="match status" value="1"/>
</dbReference>
<dbReference type="OrthoDB" id="5783963at2759"/>
<proteinExistence type="predicted"/>
<dbReference type="Gene3D" id="3.40.50.12780">
    <property type="entry name" value="N-terminal domain of ligase-like"/>
    <property type="match status" value="1"/>
</dbReference>
<dbReference type="InterPro" id="IPR012617">
    <property type="entry name" value="AATF_C"/>
</dbReference>
<dbReference type="Gene3D" id="3.30.300.30">
    <property type="match status" value="1"/>
</dbReference>
<keyword evidence="4" id="KW-1185">Reference proteome</keyword>
<feature type="region of interest" description="Disordered" evidence="1">
    <location>
        <begin position="437"/>
        <end position="479"/>
    </location>
</feature>
<evidence type="ECO:0000259" key="2">
    <source>
        <dbReference type="Pfam" id="PF08164"/>
    </source>
</evidence>